<keyword evidence="1" id="KW-0812">Transmembrane</keyword>
<keyword evidence="1" id="KW-0472">Membrane</keyword>
<dbReference type="Proteomes" id="UP001165366">
    <property type="component" value="Unassembled WGS sequence"/>
</dbReference>
<reference evidence="2" key="2">
    <citation type="submission" date="2024-05" db="EMBL/GenBank/DDBJ databases">
        <title>Rhodohalobacter halophilus gen. nov., sp. nov., a moderately halophilic member of the family Balneolaceae.</title>
        <authorList>
            <person name="Xia J."/>
        </authorList>
    </citation>
    <scope>NUCLEOTIDE SEQUENCE</scope>
    <source>
        <strain evidence="2">WB101</strain>
    </source>
</reference>
<feature type="transmembrane region" description="Helical" evidence="1">
    <location>
        <begin position="9"/>
        <end position="29"/>
    </location>
</feature>
<reference evidence="2" key="1">
    <citation type="submission" date="2022-01" db="EMBL/GenBank/DDBJ databases">
        <authorList>
            <person name="Wang Y."/>
        </authorList>
    </citation>
    <scope>NUCLEOTIDE SEQUENCE</scope>
    <source>
        <strain evidence="2">WB101</strain>
    </source>
</reference>
<feature type="transmembrane region" description="Helical" evidence="1">
    <location>
        <begin position="97"/>
        <end position="120"/>
    </location>
</feature>
<protein>
    <recommendedName>
        <fullName evidence="4">DUF308 domain-containing protein</fullName>
    </recommendedName>
</protein>
<dbReference type="RefSeq" id="WP_237854828.1">
    <property type="nucleotide sequence ID" value="NZ_JAKLWS010000016.1"/>
</dbReference>
<evidence type="ECO:0000256" key="1">
    <source>
        <dbReference type="SAM" id="Phobius"/>
    </source>
</evidence>
<feature type="transmembrane region" description="Helical" evidence="1">
    <location>
        <begin position="41"/>
        <end position="62"/>
    </location>
</feature>
<dbReference type="EMBL" id="JAKLWS010000016">
    <property type="protein sequence ID" value="MCG2589467.1"/>
    <property type="molecule type" value="Genomic_DNA"/>
</dbReference>
<keyword evidence="3" id="KW-1185">Reference proteome</keyword>
<gene>
    <name evidence="2" type="ORF">L6773_12885</name>
</gene>
<feature type="transmembrane region" description="Helical" evidence="1">
    <location>
        <begin position="132"/>
        <end position="151"/>
    </location>
</feature>
<accession>A0ABS9KF52</accession>
<name>A0ABS9KF52_9BACT</name>
<feature type="transmembrane region" description="Helical" evidence="1">
    <location>
        <begin position="74"/>
        <end position="91"/>
    </location>
</feature>
<evidence type="ECO:0008006" key="4">
    <source>
        <dbReference type="Google" id="ProtNLM"/>
    </source>
</evidence>
<organism evidence="2 3">
    <name type="scientific">Rhodohalobacter sulfatireducens</name>
    <dbReference type="NCBI Taxonomy" id="2911366"/>
    <lineage>
        <taxon>Bacteria</taxon>
        <taxon>Pseudomonadati</taxon>
        <taxon>Balneolota</taxon>
        <taxon>Balneolia</taxon>
        <taxon>Balneolales</taxon>
        <taxon>Balneolaceae</taxon>
        <taxon>Rhodohalobacter</taxon>
    </lineage>
</organism>
<keyword evidence="1" id="KW-1133">Transmembrane helix</keyword>
<evidence type="ECO:0000313" key="2">
    <source>
        <dbReference type="EMBL" id="MCG2589467.1"/>
    </source>
</evidence>
<proteinExistence type="predicted"/>
<comment type="caution">
    <text evidence="2">The sequence shown here is derived from an EMBL/GenBank/DDBJ whole genome shotgun (WGS) entry which is preliminary data.</text>
</comment>
<feature type="transmembrane region" description="Helical" evidence="1">
    <location>
        <begin position="157"/>
        <end position="180"/>
    </location>
</feature>
<sequence>MDYSEIKSLFLKSFIGFLILTAVIAILTVVSGEVGDVQARILGTTFTISIASICAMSCAAFLEKRNFKPAGISGMVFSLLSAILIITEIWAEIGGDLYFDITIAAVVFAFSFAHSLLLYLPVLADDKRWVQHTTAVTITILGVQIIAGIWFEIDNQLYFRTMTVVAILVGLETLVIPILMKLNDRVSDEKEILTLEKIDENTYQDASGNKYDVQKKTNEF</sequence>
<evidence type="ECO:0000313" key="3">
    <source>
        <dbReference type="Proteomes" id="UP001165366"/>
    </source>
</evidence>